<dbReference type="AlphaFoldDB" id="A0A1I7SLK1"/>
<accession>A0A1I7SLK1</accession>
<feature type="domain" description="Abnormal cell migration protein 18-like fibronectin type I" evidence="2">
    <location>
        <begin position="76"/>
        <end position="145"/>
    </location>
</feature>
<reference evidence="6" key="1">
    <citation type="submission" date="2016-11" db="UniProtKB">
        <authorList>
            <consortium name="WormBaseParasite"/>
        </authorList>
    </citation>
    <scope>IDENTIFICATION</scope>
</reference>
<name>A0A1I7SLK1_BURXY</name>
<evidence type="ECO:0000313" key="6">
    <source>
        <dbReference type="WBParaSite" id="BXY_1393400.1"/>
    </source>
</evidence>
<dbReference type="Proteomes" id="UP000582659">
    <property type="component" value="Unassembled WGS sequence"/>
</dbReference>
<dbReference type="WBParaSite" id="BXY_1393400.1">
    <property type="protein sequence ID" value="BXY_1393400.1"/>
    <property type="gene ID" value="BXY_1393400"/>
</dbReference>
<evidence type="ECO:0000313" key="5">
    <source>
        <dbReference type="Proteomes" id="UP000659654"/>
    </source>
</evidence>
<gene>
    <name evidence="3" type="ORF">BXYJ_LOCUS14160</name>
</gene>
<proteinExistence type="predicted"/>
<feature type="signal peptide" evidence="1">
    <location>
        <begin position="1"/>
        <end position="22"/>
    </location>
</feature>
<evidence type="ECO:0000256" key="1">
    <source>
        <dbReference type="SAM" id="SignalP"/>
    </source>
</evidence>
<dbReference type="EMBL" id="CAJFCV020000006">
    <property type="protein sequence ID" value="CAG9129650.1"/>
    <property type="molecule type" value="Genomic_DNA"/>
</dbReference>
<dbReference type="Pfam" id="PF23003">
    <property type="entry name" value="Fn1_2"/>
    <property type="match status" value="3"/>
</dbReference>
<dbReference type="InterPro" id="IPR040282">
    <property type="entry name" value="Mig-18-like"/>
</dbReference>
<evidence type="ECO:0000313" key="4">
    <source>
        <dbReference type="Proteomes" id="UP000095284"/>
    </source>
</evidence>
<dbReference type="EMBL" id="CAJFDI010000006">
    <property type="protein sequence ID" value="CAD5234069.1"/>
    <property type="molecule type" value="Genomic_DNA"/>
</dbReference>
<dbReference type="Proteomes" id="UP000095284">
    <property type="component" value="Unplaced"/>
</dbReference>
<dbReference type="PANTHER" id="PTHR35572">
    <property type="entry name" value="PROTEIN CBG04538-RELATED"/>
    <property type="match status" value="1"/>
</dbReference>
<keyword evidence="1" id="KW-0732">Signal</keyword>
<feature type="domain" description="Abnormal cell migration protein 18-like fibronectin type I" evidence="2">
    <location>
        <begin position="228"/>
        <end position="289"/>
    </location>
</feature>
<feature type="domain" description="Abnormal cell migration protein 18-like fibronectin type I" evidence="2">
    <location>
        <begin position="154"/>
        <end position="217"/>
    </location>
</feature>
<dbReference type="InterPro" id="IPR055119">
    <property type="entry name" value="Mig18_Fn1"/>
</dbReference>
<dbReference type="Proteomes" id="UP000659654">
    <property type="component" value="Unassembled WGS sequence"/>
</dbReference>
<organism evidence="4 6">
    <name type="scientific">Bursaphelenchus xylophilus</name>
    <name type="common">Pinewood nematode worm</name>
    <name type="synonym">Aphelenchoides xylophilus</name>
    <dbReference type="NCBI Taxonomy" id="6326"/>
    <lineage>
        <taxon>Eukaryota</taxon>
        <taxon>Metazoa</taxon>
        <taxon>Ecdysozoa</taxon>
        <taxon>Nematoda</taxon>
        <taxon>Chromadorea</taxon>
        <taxon>Rhabditida</taxon>
        <taxon>Tylenchina</taxon>
        <taxon>Tylenchomorpha</taxon>
        <taxon>Aphelenchoidea</taxon>
        <taxon>Aphelenchoididae</taxon>
        <taxon>Bursaphelenchus</taxon>
    </lineage>
</organism>
<sequence length="361" mass="39680">MLTLLGMRLLLVTSCILLGINGNPFTKSEGRNVNPQQYAVIMEHFLSGTKNVRWETRPMSTLDQNGKPVKGMGNSDCMDVNGQLRKDGEEYDRPSKKFKYVCKQGEEEVTACIGSERSNHARIPVGSNVEVNGFWHKCQSFENGSVVYTQEPSCKDGSGKEVHVGDEITVGYLRVSCDDGGYKTVGCVFHGKDGEVILREGDTKQDGKYTHHCESVNGNLEYFSTASGCTKVDKNLKEGETFSENHLHYKCENGLAQITGCYVDDHKDLSIGQDFEDKGVLHRCYRVGGAVEYEEYPCHGDSCHPKPVDGGPNEVPALGQGLKSPGFGSFAVVQRVGGSDKVQSPTSLKFDLDRILMRSQG</sequence>
<reference evidence="3" key="2">
    <citation type="submission" date="2020-09" db="EMBL/GenBank/DDBJ databases">
        <authorList>
            <person name="Kikuchi T."/>
        </authorList>
    </citation>
    <scope>NUCLEOTIDE SEQUENCE</scope>
    <source>
        <strain evidence="3">Ka4C1</strain>
    </source>
</reference>
<feature type="chain" id="PRO_5035360122" evidence="1">
    <location>
        <begin position="23"/>
        <end position="361"/>
    </location>
</feature>
<keyword evidence="5" id="KW-1185">Reference proteome</keyword>
<protein>
    <submittedName>
        <fullName evidence="3">(pine wood nematode) hypothetical protein</fullName>
    </submittedName>
</protein>
<evidence type="ECO:0000259" key="2">
    <source>
        <dbReference type="Pfam" id="PF23003"/>
    </source>
</evidence>
<dbReference type="OrthoDB" id="5856676at2759"/>
<dbReference type="eggNOG" id="ENOG502SZ5K">
    <property type="taxonomic scope" value="Eukaryota"/>
</dbReference>
<evidence type="ECO:0000313" key="3">
    <source>
        <dbReference type="EMBL" id="CAD5234069.1"/>
    </source>
</evidence>